<dbReference type="Proteomes" id="UP001497482">
    <property type="component" value="Chromosome 11"/>
</dbReference>
<sequence length="335" mass="37660">MDVPGRSPKFTFESSVHSSHVLRSLEEQRQRDVLCDLTLLTAEGQSFRAHRSILVSCSEYFSQRIHSLSGQNTVITLPPEVTAAGFEPLLKFAYTSKLVFGKEDVLDIKTSVSSVPSHVDGSTSGWTCPKSSECERASQYGFSSLYSGEDSDIEVAEGYCDAYEQERAKQVQLPYPVDQMLKMSKTHFQQILDKNTLSQEQVELVRDLRRRSKNRLAAQRCRKRKLDCIYNLQCEINKLKTEREKLIQEKSQLSDLRLQACHRVSTICQSVCVGSNLPPEQIQLLFKYASAERPLASSVPIIDSLLSSSHPSNTQLHPSDAQDDFDCPSTNSNDS</sequence>
<dbReference type="InterPro" id="IPR011333">
    <property type="entry name" value="SKP1/BTB/POZ_sf"/>
</dbReference>
<reference evidence="8 9" key="1">
    <citation type="submission" date="2024-04" db="EMBL/GenBank/DDBJ databases">
        <authorList>
            <person name="Waldvogel A.-M."/>
            <person name="Schoenle A."/>
        </authorList>
    </citation>
    <scope>NUCLEOTIDE SEQUENCE [LARGE SCALE GENOMIC DNA]</scope>
</reference>
<keyword evidence="4" id="KW-0175">Coiled coil</keyword>
<organism evidence="8 9">
    <name type="scientific">Knipowitschia caucasica</name>
    <name type="common">Caucasian dwarf goby</name>
    <name type="synonym">Pomatoschistus caucasicus</name>
    <dbReference type="NCBI Taxonomy" id="637954"/>
    <lineage>
        <taxon>Eukaryota</taxon>
        <taxon>Metazoa</taxon>
        <taxon>Chordata</taxon>
        <taxon>Craniata</taxon>
        <taxon>Vertebrata</taxon>
        <taxon>Euteleostomi</taxon>
        <taxon>Actinopterygii</taxon>
        <taxon>Neopterygii</taxon>
        <taxon>Teleostei</taxon>
        <taxon>Neoteleostei</taxon>
        <taxon>Acanthomorphata</taxon>
        <taxon>Gobiaria</taxon>
        <taxon>Gobiiformes</taxon>
        <taxon>Gobioidei</taxon>
        <taxon>Gobiidae</taxon>
        <taxon>Gobiinae</taxon>
        <taxon>Knipowitschia</taxon>
    </lineage>
</organism>
<evidence type="ECO:0000313" key="9">
    <source>
        <dbReference type="Proteomes" id="UP001497482"/>
    </source>
</evidence>
<keyword evidence="2" id="KW-0238">DNA-binding</keyword>
<evidence type="ECO:0000256" key="3">
    <source>
        <dbReference type="ARBA" id="ARBA00023163"/>
    </source>
</evidence>
<evidence type="ECO:0000313" key="8">
    <source>
        <dbReference type="EMBL" id="CAL1573412.1"/>
    </source>
</evidence>
<dbReference type="InterPro" id="IPR004827">
    <property type="entry name" value="bZIP"/>
</dbReference>
<dbReference type="PROSITE" id="PS50097">
    <property type="entry name" value="BTB"/>
    <property type="match status" value="1"/>
</dbReference>
<dbReference type="Gene3D" id="3.30.710.10">
    <property type="entry name" value="Potassium Channel Kv1.1, Chain A"/>
    <property type="match status" value="1"/>
</dbReference>
<protein>
    <submittedName>
        <fullName evidence="8">Uncharacterized protein</fullName>
    </submittedName>
</protein>
<dbReference type="PANTHER" id="PTHR46105:SF23">
    <property type="entry name" value="TRANSCRIPTION REGULATOR PROTEIN BACH1"/>
    <property type="match status" value="1"/>
</dbReference>
<dbReference type="SMART" id="SM00225">
    <property type="entry name" value="BTB"/>
    <property type="match status" value="1"/>
</dbReference>
<feature type="region of interest" description="Disordered" evidence="5">
    <location>
        <begin position="309"/>
        <end position="335"/>
    </location>
</feature>
<dbReference type="InterPro" id="IPR000210">
    <property type="entry name" value="BTB/POZ_dom"/>
</dbReference>
<name>A0AAV2JBG1_KNICA</name>
<dbReference type="PANTHER" id="PTHR46105">
    <property type="entry name" value="AGAP004733-PA"/>
    <property type="match status" value="1"/>
</dbReference>
<feature type="domain" description="BZIP" evidence="7">
    <location>
        <begin position="204"/>
        <end position="255"/>
    </location>
</feature>
<feature type="coiled-coil region" evidence="4">
    <location>
        <begin position="229"/>
        <end position="259"/>
    </location>
</feature>
<dbReference type="Pfam" id="PF03131">
    <property type="entry name" value="bZIP_Maf"/>
    <property type="match status" value="1"/>
</dbReference>
<keyword evidence="1" id="KW-0805">Transcription regulation</keyword>
<dbReference type="SUPFAM" id="SSF54695">
    <property type="entry name" value="POZ domain"/>
    <property type="match status" value="1"/>
</dbReference>
<feature type="domain" description="BTB" evidence="6">
    <location>
        <begin position="35"/>
        <end position="102"/>
    </location>
</feature>
<dbReference type="Gene3D" id="1.10.880.10">
    <property type="entry name" value="Transcription factor, Skn-1-like, DNA-binding domain"/>
    <property type="match status" value="1"/>
</dbReference>
<dbReference type="Pfam" id="PF00651">
    <property type="entry name" value="BTB"/>
    <property type="match status" value="1"/>
</dbReference>
<dbReference type="SUPFAM" id="SSF47454">
    <property type="entry name" value="A DNA-binding domain in eukaryotic transcription factors"/>
    <property type="match status" value="1"/>
</dbReference>
<gene>
    <name evidence="8" type="ORF">KC01_LOCUS5322</name>
</gene>
<accession>A0AAV2JBG1</accession>
<proteinExistence type="predicted"/>
<dbReference type="EMBL" id="OZ035833">
    <property type="protein sequence ID" value="CAL1573412.1"/>
    <property type="molecule type" value="Genomic_DNA"/>
</dbReference>
<evidence type="ECO:0000256" key="4">
    <source>
        <dbReference type="SAM" id="Coils"/>
    </source>
</evidence>
<dbReference type="InterPro" id="IPR046347">
    <property type="entry name" value="bZIP_sf"/>
</dbReference>
<evidence type="ECO:0000256" key="2">
    <source>
        <dbReference type="ARBA" id="ARBA00023125"/>
    </source>
</evidence>
<keyword evidence="9" id="KW-1185">Reference proteome</keyword>
<dbReference type="SMART" id="SM00338">
    <property type="entry name" value="BRLZ"/>
    <property type="match status" value="1"/>
</dbReference>
<evidence type="ECO:0000259" key="6">
    <source>
        <dbReference type="PROSITE" id="PS50097"/>
    </source>
</evidence>
<evidence type="ECO:0000256" key="1">
    <source>
        <dbReference type="ARBA" id="ARBA00023015"/>
    </source>
</evidence>
<evidence type="ECO:0000256" key="5">
    <source>
        <dbReference type="SAM" id="MobiDB-lite"/>
    </source>
</evidence>
<dbReference type="GO" id="GO:0000981">
    <property type="term" value="F:DNA-binding transcription factor activity, RNA polymerase II-specific"/>
    <property type="evidence" value="ECO:0007669"/>
    <property type="project" value="TreeGrafter"/>
</dbReference>
<dbReference type="PROSITE" id="PS50217">
    <property type="entry name" value="BZIP"/>
    <property type="match status" value="1"/>
</dbReference>
<dbReference type="SUPFAM" id="SSF57959">
    <property type="entry name" value="Leucine zipper domain"/>
    <property type="match status" value="1"/>
</dbReference>
<dbReference type="InterPro" id="IPR050457">
    <property type="entry name" value="ZnFinger_BTB_dom_contain"/>
</dbReference>
<dbReference type="GO" id="GO:0000978">
    <property type="term" value="F:RNA polymerase II cis-regulatory region sequence-specific DNA binding"/>
    <property type="evidence" value="ECO:0007669"/>
    <property type="project" value="TreeGrafter"/>
</dbReference>
<dbReference type="AlphaFoldDB" id="A0AAV2JBG1"/>
<dbReference type="InterPro" id="IPR004826">
    <property type="entry name" value="bZIP_Maf"/>
</dbReference>
<evidence type="ECO:0000259" key="7">
    <source>
        <dbReference type="PROSITE" id="PS50217"/>
    </source>
</evidence>
<keyword evidence="3" id="KW-0804">Transcription</keyword>
<dbReference type="InterPro" id="IPR008917">
    <property type="entry name" value="TF_DNA-bd_sf"/>
</dbReference>
<dbReference type="PROSITE" id="PS00036">
    <property type="entry name" value="BZIP_BASIC"/>
    <property type="match status" value="1"/>
</dbReference>